<dbReference type="SUPFAM" id="SSF55729">
    <property type="entry name" value="Acyl-CoA N-acyltransferases (Nat)"/>
    <property type="match status" value="1"/>
</dbReference>
<dbReference type="Proteomes" id="UP000576645">
    <property type="component" value="Unassembled WGS sequence"/>
</dbReference>
<sequence length="166" mass="19337">MENIENFYAICKGLVYRGWIAIDTIKGVADCKDNEATPVDLRNFQVIPDKSLDFCHFLSKSLIEIKLHEGKCHLKYLHSGNSQNTGEGSRCMTTLLELCDEYEMTVVLDAYDREQSVSNARRLVDFYNRFGFEFDSDHEDWKDTTLEELTDQDFLYGIPMIRKQQK</sequence>
<dbReference type="InterPro" id="IPR016181">
    <property type="entry name" value="Acyl_CoA_acyltransferase"/>
</dbReference>
<accession>A0AAP6ZVQ0</accession>
<protein>
    <submittedName>
        <fullName evidence="1">Uncharacterized protein</fullName>
    </submittedName>
</protein>
<comment type="caution">
    <text evidence="1">The sequence shown here is derived from an EMBL/GenBank/DDBJ whole genome shotgun (WGS) entry which is preliminary data.</text>
</comment>
<proteinExistence type="predicted"/>
<dbReference type="RefSeq" id="WP_171353756.1">
    <property type="nucleotide sequence ID" value="NZ_VTXP01000015.1"/>
</dbReference>
<evidence type="ECO:0000313" key="1">
    <source>
        <dbReference type="EMBL" id="NOJ25259.1"/>
    </source>
</evidence>
<evidence type="ECO:0000313" key="2">
    <source>
        <dbReference type="Proteomes" id="UP000576645"/>
    </source>
</evidence>
<dbReference type="EMBL" id="VTXP01000015">
    <property type="protein sequence ID" value="NOJ25259.1"/>
    <property type="molecule type" value="Genomic_DNA"/>
</dbReference>
<gene>
    <name evidence="1" type="ORF">F0238_21270</name>
</gene>
<name>A0AAP6ZVQ0_9VIBR</name>
<dbReference type="AlphaFoldDB" id="A0AAP6ZVQ0"/>
<organism evidence="1 2">
    <name type="scientific">Vibrio coralliilyticus</name>
    <dbReference type="NCBI Taxonomy" id="190893"/>
    <lineage>
        <taxon>Bacteria</taxon>
        <taxon>Pseudomonadati</taxon>
        <taxon>Pseudomonadota</taxon>
        <taxon>Gammaproteobacteria</taxon>
        <taxon>Vibrionales</taxon>
        <taxon>Vibrionaceae</taxon>
        <taxon>Vibrio</taxon>
    </lineage>
</organism>
<reference evidence="1 2" key="1">
    <citation type="submission" date="2019-09" db="EMBL/GenBank/DDBJ databases">
        <title>Draft genome sequencing and comparative genomics of hatchery-associated Vibrios.</title>
        <authorList>
            <person name="Kehlet-Delgado H."/>
            <person name="Mueller R.S."/>
        </authorList>
    </citation>
    <scope>NUCLEOTIDE SEQUENCE [LARGE SCALE GENOMIC DNA]</scope>
    <source>
        <strain evidence="1 2">09-121-3</strain>
    </source>
</reference>